<protein>
    <submittedName>
        <fullName evidence="1">Uncharacterized protein</fullName>
    </submittedName>
</protein>
<gene>
    <name evidence="1" type="ORF">J2Z71_000707</name>
</gene>
<reference evidence="1 2" key="1">
    <citation type="submission" date="2021-03" db="EMBL/GenBank/DDBJ databases">
        <title>Genomic Encyclopedia of Type Strains, Phase IV (KMG-IV): sequencing the most valuable type-strain genomes for metagenomic binning, comparative biology and taxonomic classification.</title>
        <authorList>
            <person name="Goeker M."/>
        </authorList>
    </citation>
    <scope>NUCLEOTIDE SEQUENCE [LARGE SCALE GENOMIC DNA]</scope>
    <source>
        <strain evidence="1 2">DSM 27563</strain>
    </source>
</reference>
<keyword evidence="2" id="KW-1185">Reference proteome</keyword>
<dbReference type="Proteomes" id="UP001519306">
    <property type="component" value="Unassembled WGS sequence"/>
</dbReference>
<proteinExistence type="predicted"/>
<comment type="caution">
    <text evidence="1">The sequence shown here is derived from an EMBL/GenBank/DDBJ whole genome shotgun (WGS) entry which is preliminary data.</text>
</comment>
<sequence>MEAISKLNINDNSNYCFKDIKSFLIKKFLYENDIECINILLNIYNIEDSIENICPSYISLKHLKRDIIRFLKNKEGKELIAYNLSNLIHDDINRFELFMYLEGYRLGFNATKSANKLECITFKYLDLEDIYKRKKLFNYEMNNLEILNLKEKFLRTLIKDEKVKKHIHDIVYGFELHILKSKIYNLNSHLDKQLVFDFESCGYMFKEMNSYLSKKELYGLNKKIIKFLYIDGIRVFQNAYWDGINDRVMKRYK</sequence>
<evidence type="ECO:0000313" key="1">
    <source>
        <dbReference type="EMBL" id="MBP2025182.1"/>
    </source>
</evidence>
<name>A0ABS4KBN1_9FIRM</name>
<organism evidence="1 2">
    <name type="scientific">Peptoniphilus stercorisuis</name>
    <dbReference type="NCBI Taxonomy" id="1436965"/>
    <lineage>
        <taxon>Bacteria</taxon>
        <taxon>Bacillati</taxon>
        <taxon>Bacillota</taxon>
        <taxon>Tissierellia</taxon>
        <taxon>Tissierellales</taxon>
        <taxon>Peptoniphilaceae</taxon>
        <taxon>Peptoniphilus</taxon>
    </lineage>
</organism>
<accession>A0ABS4KBN1</accession>
<evidence type="ECO:0000313" key="2">
    <source>
        <dbReference type="Proteomes" id="UP001519306"/>
    </source>
</evidence>
<dbReference type="RefSeq" id="WP_210060479.1">
    <property type="nucleotide sequence ID" value="NZ_JAGGLJ010000005.1"/>
</dbReference>
<dbReference type="EMBL" id="JAGGLJ010000005">
    <property type="protein sequence ID" value="MBP2025182.1"/>
    <property type="molecule type" value="Genomic_DNA"/>
</dbReference>